<evidence type="ECO:0000259" key="7">
    <source>
        <dbReference type="PROSITE" id="PS50043"/>
    </source>
</evidence>
<dbReference type="Pfam" id="PF00196">
    <property type="entry name" value="GerE"/>
    <property type="match status" value="1"/>
</dbReference>
<reference evidence="9" key="1">
    <citation type="journal article" date="2021" name="Microb. Physiol.">
        <title>Proteogenomic Insights into the Physiology of Marine, Sulfate-Reducing, Filamentous Desulfonema limicola and Desulfonema magnum.</title>
        <authorList>
            <person name="Schnaars V."/>
            <person name="Wohlbrand L."/>
            <person name="Scheve S."/>
            <person name="Hinrichs C."/>
            <person name="Reinhardt R."/>
            <person name="Rabus R."/>
        </authorList>
    </citation>
    <scope>NUCLEOTIDE SEQUENCE</scope>
    <source>
        <strain evidence="9">5ac10</strain>
    </source>
</reference>
<keyword evidence="1 6" id="KW-0597">Phosphoprotein</keyword>
<dbReference type="RefSeq" id="WP_207691630.1">
    <property type="nucleotide sequence ID" value="NZ_CP061799.1"/>
</dbReference>
<keyword evidence="5" id="KW-0804">Transcription</keyword>
<feature type="domain" description="Response regulatory" evidence="8">
    <location>
        <begin position="17"/>
        <end position="134"/>
    </location>
</feature>
<dbReference type="InterPro" id="IPR036388">
    <property type="entry name" value="WH-like_DNA-bd_sf"/>
</dbReference>
<evidence type="ECO:0000313" key="10">
    <source>
        <dbReference type="Proteomes" id="UP000663720"/>
    </source>
</evidence>
<dbReference type="GO" id="GO:0006355">
    <property type="term" value="P:regulation of DNA-templated transcription"/>
    <property type="evidence" value="ECO:0007669"/>
    <property type="project" value="InterPro"/>
</dbReference>
<accession>A0A975GG47</accession>
<evidence type="ECO:0000256" key="4">
    <source>
        <dbReference type="ARBA" id="ARBA00023125"/>
    </source>
</evidence>
<dbReference type="InterPro" id="IPR011006">
    <property type="entry name" value="CheY-like_superfamily"/>
</dbReference>
<dbReference type="PANTHER" id="PTHR48111:SF1">
    <property type="entry name" value="TWO-COMPONENT RESPONSE REGULATOR ORR33"/>
    <property type="match status" value="1"/>
</dbReference>
<feature type="domain" description="HTH luxR-type" evidence="7">
    <location>
        <begin position="232"/>
        <end position="297"/>
    </location>
</feature>
<dbReference type="GO" id="GO:0000976">
    <property type="term" value="F:transcription cis-regulatory region binding"/>
    <property type="evidence" value="ECO:0007669"/>
    <property type="project" value="TreeGrafter"/>
</dbReference>
<dbReference type="SMART" id="SM00448">
    <property type="entry name" value="REC"/>
    <property type="match status" value="1"/>
</dbReference>
<dbReference type="InterPro" id="IPR039420">
    <property type="entry name" value="WalR-like"/>
</dbReference>
<sequence>MLNKEKALDQESREKPVLLIIDDNLYNLKIIGHILVKSNYKISLVSDSKKAFDAARKIMPDLILLDIVMPDIDGFEICRRLKENQDTRDIPVIFLTANRIQSDDVVKGFESGAVDYVAKPFKPEELLMRINTHLELKKLRDKLEMKVKNRTENLLKANKELEDVNTTISVLLQKREKDRRDLEESIMVNVKNLIMPYIDKLKTSSLNSYQRICIEQIETCLDDLVSPFSRKLSSSLYSLTPSEIRVASLIKYGKTTKEIAEFLNISESGVVFHRNNIRKKLRLINQHVNLRTFLQSLQ</sequence>
<evidence type="ECO:0000256" key="3">
    <source>
        <dbReference type="ARBA" id="ARBA00023015"/>
    </source>
</evidence>
<dbReference type="Gene3D" id="1.10.10.10">
    <property type="entry name" value="Winged helix-like DNA-binding domain superfamily/Winged helix DNA-binding domain"/>
    <property type="match status" value="1"/>
</dbReference>
<dbReference type="InterPro" id="IPR016032">
    <property type="entry name" value="Sig_transdc_resp-reg_C-effctor"/>
</dbReference>
<evidence type="ECO:0000256" key="5">
    <source>
        <dbReference type="ARBA" id="ARBA00023163"/>
    </source>
</evidence>
<dbReference type="GO" id="GO:0000156">
    <property type="term" value="F:phosphorelay response regulator activity"/>
    <property type="evidence" value="ECO:0007669"/>
    <property type="project" value="TreeGrafter"/>
</dbReference>
<dbReference type="InterPro" id="IPR000792">
    <property type="entry name" value="Tscrpt_reg_LuxR_C"/>
</dbReference>
<dbReference type="Proteomes" id="UP000663720">
    <property type="component" value="Chromosome"/>
</dbReference>
<dbReference type="GO" id="GO:0005829">
    <property type="term" value="C:cytosol"/>
    <property type="evidence" value="ECO:0007669"/>
    <property type="project" value="TreeGrafter"/>
</dbReference>
<dbReference type="SUPFAM" id="SSF46894">
    <property type="entry name" value="C-terminal effector domain of the bipartite response regulators"/>
    <property type="match status" value="1"/>
</dbReference>
<keyword evidence="4" id="KW-0238">DNA-binding</keyword>
<dbReference type="SUPFAM" id="SSF52172">
    <property type="entry name" value="CheY-like"/>
    <property type="match status" value="1"/>
</dbReference>
<dbReference type="EMBL" id="CP061799">
    <property type="protein sequence ID" value="QTA79931.1"/>
    <property type="molecule type" value="Genomic_DNA"/>
</dbReference>
<dbReference type="KEGG" id="dli:dnl_22130"/>
<keyword evidence="3" id="KW-0805">Transcription regulation</keyword>
<keyword evidence="2" id="KW-0902">Two-component regulatory system</keyword>
<dbReference type="Gene3D" id="3.40.50.2300">
    <property type="match status" value="1"/>
</dbReference>
<feature type="modified residue" description="4-aspartylphosphate" evidence="6">
    <location>
        <position position="66"/>
    </location>
</feature>
<dbReference type="PROSITE" id="PS50110">
    <property type="entry name" value="RESPONSE_REGULATORY"/>
    <property type="match status" value="1"/>
</dbReference>
<dbReference type="PANTHER" id="PTHR48111">
    <property type="entry name" value="REGULATOR OF RPOS"/>
    <property type="match status" value="1"/>
</dbReference>
<gene>
    <name evidence="9" type="ORF">dnl_22130</name>
</gene>
<name>A0A975GG47_9BACT</name>
<dbReference type="Pfam" id="PF00072">
    <property type="entry name" value="Response_reg"/>
    <property type="match status" value="1"/>
</dbReference>
<keyword evidence="10" id="KW-1185">Reference proteome</keyword>
<dbReference type="PROSITE" id="PS50043">
    <property type="entry name" value="HTH_LUXR_2"/>
    <property type="match status" value="1"/>
</dbReference>
<evidence type="ECO:0000313" key="9">
    <source>
        <dbReference type="EMBL" id="QTA79931.1"/>
    </source>
</evidence>
<protein>
    <submittedName>
        <fullName evidence="9">Two component system response regulator, LuxR domain-containing</fullName>
    </submittedName>
</protein>
<evidence type="ECO:0000256" key="2">
    <source>
        <dbReference type="ARBA" id="ARBA00023012"/>
    </source>
</evidence>
<dbReference type="AlphaFoldDB" id="A0A975GG47"/>
<dbReference type="PRINTS" id="PR00038">
    <property type="entry name" value="HTHLUXR"/>
</dbReference>
<organism evidence="9 10">
    <name type="scientific">Desulfonema limicola</name>
    <dbReference type="NCBI Taxonomy" id="45656"/>
    <lineage>
        <taxon>Bacteria</taxon>
        <taxon>Pseudomonadati</taxon>
        <taxon>Thermodesulfobacteriota</taxon>
        <taxon>Desulfobacteria</taxon>
        <taxon>Desulfobacterales</taxon>
        <taxon>Desulfococcaceae</taxon>
        <taxon>Desulfonema</taxon>
    </lineage>
</organism>
<dbReference type="CDD" id="cd06170">
    <property type="entry name" value="LuxR_C_like"/>
    <property type="match status" value="1"/>
</dbReference>
<dbReference type="SMART" id="SM00421">
    <property type="entry name" value="HTH_LUXR"/>
    <property type="match status" value="1"/>
</dbReference>
<proteinExistence type="predicted"/>
<evidence type="ECO:0000256" key="6">
    <source>
        <dbReference type="PROSITE-ProRule" id="PRU00169"/>
    </source>
</evidence>
<dbReference type="GO" id="GO:0032993">
    <property type="term" value="C:protein-DNA complex"/>
    <property type="evidence" value="ECO:0007669"/>
    <property type="project" value="TreeGrafter"/>
</dbReference>
<evidence type="ECO:0000256" key="1">
    <source>
        <dbReference type="ARBA" id="ARBA00022553"/>
    </source>
</evidence>
<evidence type="ECO:0000259" key="8">
    <source>
        <dbReference type="PROSITE" id="PS50110"/>
    </source>
</evidence>
<dbReference type="InterPro" id="IPR001789">
    <property type="entry name" value="Sig_transdc_resp-reg_receiver"/>
</dbReference>